<organism evidence="4 5">
    <name type="scientific">Nocardiopsis aegyptia</name>
    <dbReference type="NCBI Taxonomy" id="220378"/>
    <lineage>
        <taxon>Bacteria</taxon>
        <taxon>Bacillati</taxon>
        <taxon>Actinomycetota</taxon>
        <taxon>Actinomycetes</taxon>
        <taxon>Streptosporangiales</taxon>
        <taxon>Nocardiopsidaceae</taxon>
        <taxon>Nocardiopsis</taxon>
    </lineage>
</organism>
<evidence type="ECO:0000259" key="3">
    <source>
        <dbReference type="Pfam" id="PF00144"/>
    </source>
</evidence>
<keyword evidence="1" id="KW-0812">Transmembrane</keyword>
<name>A0A7Z0JDM1_9ACTN</name>
<feature type="chain" id="PRO_5031216598" evidence="2">
    <location>
        <begin position="22"/>
        <end position="469"/>
    </location>
</feature>
<feature type="domain" description="Beta-lactamase-related" evidence="3">
    <location>
        <begin position="36"/>
        <end position="344"/>
    </location>
</feature>
<dbReference type="Gene3D" id="3.40.710.10">
    <property type="entry name" value="DD-peptidase/beta-lactamase superfamily"/>
    <property type="match status" value="1"/>
</dbReference>
<dbReference type="Pfam" id="PF00144">
    <property type="entry name" value="Beta-lactamase"/>
    <property type="match status" value="1"/>
</dbReference>
<keyword evidence="2" id="KW-0732">Signal</keyword>
<feature type="signal peptide" evidence="2">
    <location>
        <begin position="1"/>
        <end position="21"/>
    </location>
</feature>
<feature type="transmembrane region" description="Helical" evidence="1">
    <location>
        <begin position="442"/>
        <end position="461"/>
    </location>
</feature>
<dbReference type="Proteomes" id="UP000572051">
    <property type="component" value="Unassembled WGS sequence"/>
</dbReference>
<reference evidence="4 5" key="1">
    <citation type="submission" date="2020-07" db="EMBL/GenBank/DDBJ databases">
        <title>Sequencing the genomes of 1000 actinobacteria strains.</title>
        <authorList>
            <person name="Klenk H.-P."/>
        </authorList>
    </citation>
    <scope>NUCLEOTIDE SEQUENCE [LARGE SCALE GENOMIC DNA]</scope>
    <source>
        <strain evidence="4 5">DSM 44442</strain>
    </source>
</reference>
<dbReference type="InterPro" id="IPR001466">
    <property type="entry name" value="Beta-lactam-related"/>
</dbReference>
<feature type="transmembrane region" description="Helical" evidence="1">
    <location>
        <begin position="373"/>
        <end position="398"/>
    </location>
</feature>
<keyword evidence="1" id="KW-1133">Transmembrane helix</keyword>
<proteinExistence type="predicted"/>
<dbReference type="InterPro" id="IPR050789">
    <property type="entry name" value="Diverse_Enzym_Activities"/>
</dbReference>
<protein>
    <submittedName>
        <fullName evidence="4">CubicO group peptidase (Beta-lactamase class C family)</fullName>
    </submittedName>
</protein>
<keyword evidence="5" id="KW-1185">Reference proteome</keyword>
<dbReference type="SUPFAM" id="SSF56601">
    <property type="entry name" value="beta-lactamase/transpeptidase-like"/>
    <property type="match status" value="1"/>
</dbReference>
<evidence type="ECO:0000313" key="5">
    <source>
        <dbReference type="Proteomes" id="UP000572051"/>
    </source>
</evidence>
<dbReference type="EMBL" id="JACCFS010000001">
    <property type="protein sequence ID" value="NYJ37635.1"/>
    <property type="molecule type" value="Genomic_DNA"/>
</dbReference>
<gene>
    <name evidence="4" type="ORF">HNR10_005516</name>
</gene>
<dbReference type="InterPro" id="IPR012338">
    <property type="entry name" value="Beta-lactam/transpept-like"/>
</dbReference>
<dbReference type="AlphaFoldDB" id="A0A7Z0JDM1"/>
<evidence type="ECO:0000256" key="1">
    <source>
        <dbReference type="SAM" id="Phobius"/>
    </source>
</evidence>
<keyword evidence="1" id="KW-0472">Membrane</keyword>
<comment type="caution">
    <text evidence="4">The sequence shown here is derived from an EMBL/GenBank/DDBJ whole genome shotgun (WGS) entry which is preliminary data.</text>
</comment>
<evidence type="ECO:0000313" key="4">
    <source>
        <dbReference type="EMBL" id="NYJ37635.1"/>
    </source>
</evidence>
<sequence length="469" mass="47732">MPGPIAPLLALALMSPLPAGAPADAPAPTPTPAAMDAYVRDHREATAVPGLAYAVVGPDGVEHQGLLGHDGEGAPVTEETPFLWGSVAKPVTATAALVLADEGRLDLDAPVEEYVPDFAGFGARPTVRDLLTQTSGLTETAAFPVSDHYGPDAPDTAERVRRVADSPVGEPGTHEYSSANYLLLGAVIERVAGDTDAYLRTSVLDPAGMDGAFTGSAEADAAGLAPGHRILWGLPVADAGGVDDEGTAFGYLGGDLTDLAAFARMQLQADPAVLDADALARARTGMVPVPGAAQRYGFGWRETTLSGTDTPVVFHGGATPGHAAILVLLPDQERAVVVLQNHYDVLRDGQIQGVAFGLARLLSGTEPDPAPRFAAVAAVPWAATGAALALAAGVVAALRVRRPRPAATAVWAALGLGAVGAAAWPLSALGPHGALTWAPDTAVALLAAAVLGVAVTAIRLTRHLRPGPR</sequence>
<feature type="transmembrane region" description="Helical" evidence="1">
    <location>
        <begin position="410"/>
        <end position="430"/>
    </location>
</feature>
<dbReference type="PANTHER" id="PTHR43283">
    <property type="entry name" value="BETA-LACTAMASE-RELATED"/>
    <property type="match status" value="1"/>
</dbReference>
<accession>A0A7Z0JDM1</accession>
<evidence type="ECO:0000256" key="2">
    <source>
        <dbReference type="SAM" id="SignalP"/>
    </source>
</evidence>
<dbReference type="RefSeq" id="WP_312889436.1">
    <property type="nucleotide sequence ID" value="NZ_JACCFS010000001.1"/>
</dbReference>